<keyword evidence="1" id="KW-0812">Transmembrane</keyword>
<dbReference type="Proteomes" id="UP000799440">
    <property type="component" value="Unassembled WGS sequence"/>
</dbReference>
<organism evidence="2 3">
    <name type="scientific">Sporormia fimetaria CBS 119925</name>
    <dbReference type="NCBI Taxonomy" id="1340428"/>
    <lineage>
        <taxon>Eukaryota</taxon>
        <taxon>Fungi</taxon>
        <taxon>Dikarya</taxon>
        <taxon>Ascomycota</taxon>
        <taxon>Pezizomycotina</taxon>
        <taxon>Dothideomycetes</taxon>
        <taxon>Pleosporomycetidae</taxon>
        <taxon>Pleosporales</taxon>
        <taxon>Sporormiaceae</taxon>
        <taxon>Sporormia</taxon>
    </lineage>
</organism>
<keyword evidence="1" id="KW-0472">Membrane</keyword>
<feature type="transmembrane region" description="Helical" evidence="1">
    <location>
        <begin position="115"/>
        <end position="139"/>
    </location>
</feature>
<dbReference type="OrthoDB" id="5427091at2759"/>
<keyword evidence="3" id="KW-1185">Reference proteome</keyword>
<protein>
    <recommendedName>
        <fullName evidence="4">PSI domain-containing protein</fullName>
    </recommendedName>
</protein>
<dbReference type="EMBL" id="MU006585">
    <property type="protein sequence ID" value="KAF2744906.1"/>
    <property type="molecule type" value="Genomic_DNA"/>
</dbReference>
<evidence type="ECO:0000313" key="3">
    <source>
        <dbReference type="Proteomes" id="UP000799440"/>
    </source>
</evidence>
<sequence length="197" mass="21780">MGSTRPPQLYHDSASNVAKQVNKSLQTRWENSPKEYKQRLEKCWGYTDCGDCHRSEGFCGWCAISNTCLPLPTDPVSSAFPLLSPLRYKFICATGPERFELRTAGLGCQVSTITFLTAVVTIFATLTGLVGLLGFGWCVKRLLRYERGRKGGWRVGADGMGEVWVRRGRGGWLGGWGRKGSGRNDEGEERALLGARV</sequence>
<evidence type="ECO:0000256" key="1">
    <source>
        <dbReference type="SAM" id="Phobius"/>
    </source>
</evidence>
<name>A0A6A6V4S9_9PLEO</name>
<gene>
    <name evidence="2" type="ORF">M011DRAFT_448206</name>
</gene>
<accession>A0A6A6V4S9</accession>
<keyword evidence="1" id="KW-1133">Transmembrane helix</keyword>
<proteinExistence type="predicted"/>
<evidence type="ECO:0008006" key="4">
    <source>
        <dbReference type="Google" id="ProtNLM"/>
    </source>
</evidence>
<reference evidence="2" key="1">
    <citation type="journal article" date="2020" name="Stud. Mycol.">
        <title>101 Dothideomycetes genomes: a test case for predicting lifestyles and emergence of pathogens.</title>
        <authorList>
            <person name="Haridas S."/>
            <person name="Albert R."/>
            <person name="Binder M."/>
            <person name="Bloem J."/>
            <person name="Labutti K."/>
            <person name="Salamov A."/>
            <person name="Andreopoulos B."/>
            <person name="Baker S."/>
            <person name="Barry K."/>
            <person name="Bills G."/>
            <person name="Bluhm B."/>
            <person name="Cannon C."/>
            <person name="Castanera R."/>
            <person name="Culley D."/>
            <person name="Daum C."/>
            <person name="Ezra D."/>
            <person name="Gonzalez J."/>
            <person name="Henrissat B."/>
            <person name="Kuo A."/>
            <person name="Liang C."/>
            <person name="Lipzen A."/>
            <person name="Lutzoni F."/>
            <person name="Magnuson J."/>
            <person name="Mondo S."/>
            <person name="Nolan M."/>
            <person name="Ohm R."/>
            <person name="Pangilinan J."/>
            <person name="Park H.-J."/>
            <person name="Ramirez L."/>
            <person name="Alfaro M."/>
            <person name="Sun H."/>
            <person name="Tritt A."/>
            <person name="Yoshinaga Y."/>
            <person name="Zwiers L.-H."/>
            <person name="Turgeon B."/>
            <person name="Goodwin S."/>
            <person name="Spatafora J."/>
            <person name="Crous P."/>
            <person name="Grigoriev I."/>
        </authorList>
    </citation>
    <scope>NUCLEOTIDE SEQUENCE</scope>
    <source>
        <strain evidence="2">CBS 119925</strain>
    </source>
</reference>
<evidence type="ECO:0000313" key="2">
    <source>
        <dbReference type="EMBL" id="KAF2744906.1"/>
    </source>
</evidence>
<dbReference type="AlphaFoldDB" id="A0A6A6V4S9"/>